<comment type="caution">
    <text evidence="14">The sequence shown here is derived from an EMBL/GenBank/DDBJ whole genome shotgun (WGS) entry which is preliminary data.</text>
</comment>
<keyword evidence="11" id="KW-0175">Coiled coil</keyword>
<feature type="transmembrane region" description="Helical" evidence="12">
    <location>
        <begin position="20"/>
        <end position="49"/>
    </location>
</feature>
<feature type="transmembrane region" description="Helical" evidence="12">
    <location>
        <begin position="211"/>
        <end position="233"/>
    </location>
</feature>
<dbReference type="RefSeq" id="WP_039369650.1">
    <property type="nucleotide sequence ID" value="NZ_JWTA01000009.1"/>
</dbReference>
<sequence>MYIEVSQDFKKKTNAAIFSIAIFIFVYILLFLFTIALALGCIAGGIAIIAAKPMFLTLMLGAGLAGTGLFVFFFIIKFLFKKHINDRSDLTEIRRSDEPELFKMIDEIVNEAGTNAPKKVYLSYDVNASVFYDSSFWSMFLPIQKNLTIGMGLINTTTKQELKAILSHEFGHFSQRSMKVGSYVYNVNQIIFNLVNDDESYRNSVEKFANISGYFSIFAALAFFFTGKIKWVLVKMYNFVNIRHMALSREMEFHADEVAANIAGSIALEESLLRLELASNSYQNVLSFYDNRFSKNESSKNIYREQFFVMNFLAEQSEVESKNGLPNIQLSESGLFNKSKLNIENQWASHPSHEDRIARLRTLNIIKEQDNYPAKSIFKDFLETEEKITAKLFSQVKYGKQKIDLDLNEFQSEFEKQYQKDSFDKIFNAYYDNKNPDFTVKESGFEKETSFDELFSKEKVEWVYTLIALESDRNTVEAIAKKEYSIKTFDYDGKKYKQGEAKILVPKIQEAINEIKEKIHQNDSDIYNYFVKASEIQNEKQNFIQLYKNFGEYDTEYDEKYKLYIELMNATAFMNTKTPFDQIRKNFNTLKPLEEKLKYQLTIFHQNEFLTKDLNEQDIKDLKFYTEKDHLYFNNNEYMEHNIQLLIKAINHLPYFLHRKYFHKKKELLNLMKELEEQNSLAKIS</sequence>
<dbReference type="Proteomes" id="UP000031167">
    <property type="component" value="Unassembled WGS sequence"/>
</dbReference>
<evidence type="ECO:0000256" key="8">
    <source>
        <dbReference type="ARBA" id="ARBA00022989"/>
    </source>
</evidence>
<evidence type="ECO:0000256" key="6">
    <source>
        <dbReference type="ARBA" id="ARBA00022801"/>
    </source>
</evidence>
<evidence type="ECO:0000256" key="9">
    <source>
        <dbReference type="ARBA" id="ARBA00023049"/>
    </source>
</evidence>
<dbReference type="GO" id="GO:0006508">
    <property type="term" value="P:proteolysis"/>
    <property type="evidence" value="ECO:0007669"/>
    <property type="project" value="UniProtKB-KW"/>
</dbReference>
<keyword evidence="8 12" id="KW-1133">Transmembrane helix</keyword>
<dbReference type="GO" id="GO:0004222">
    <property type="term" value="F:metalloendopeptidase activity"/>
    <property type="evidence" value="ECO:0007669"/>
    <property type="project" value="InterPro"/>
</dbReference>
<accession>A0A0B4E7G3</accession>
<dbReference type="InterPro" id="IPR050083">
    <property type="entry name" value="HtpX_protease"/>
</dbReference>
<reference evidence="14 15" key="1">
    <citation type="submission" date="2014-12" db="EMBL/GenBank/DDBJ databases">
        <title>Genome sequencing of Chryseobacterium taiwanense TPW19.</title>
        <authorList>
            <person name="Tan P.W."/>
            <person name="Chan K.-G."/>
        </authorList>
    </citation>
    <scope>NUCLEOTIDE SEQUENCE [LARGE SCALE GENOMIC DNA]</scope>
    <source>
        <strain evidence="14 15">TPW19</strain>
    </source>
</reference>
<feature type="domain" description="Peptidase M48" evidence="13">
    <location>
        <begin position="98"/>
        <end position="362"/>
    </location>
</feature>
<evidence type="ECO:0000259" key="13">
    <source>
        <dbReference type="Pfam" id="PF01435"/>
    </source>
</evidence>
<evidence type="ECO:0000256" key="11">
    <source>
        <dbReference type="SAM" id="Coils"/>
    </source>
</evidence>
<evidence type="ECO:0000256" key="5">
    <source>
        <dbReference type="ARBA" id="ARBA00022723"/>
    </source>
</evidence>
<keyword evidence="15" id="KW-1185">Reference proteome</keyword>
<organism evidence="14 15">
    <name type="scientific">Chryseobacterium taiwanense</name>
    <dbReference type="NCBI Taxonomy" id="363331"/>
    <lineage>
        <taxon>Bacteria</taxon>
        <taxon>Pseudomonadati</taxon>
        <taxon>Bacteroidota</taxon>
        <taxon>Flavobacteriia</taxon>
        <taxon>Flavobacteriales</taxon>
        <taxon>Weeksellaceae</taxon>
        <taxon>Chryseobacterium group</taxon>
        <taxon>Chryseobacterium</taxon>
    </lineage>
</organism>
<name>A0A0B4E7G3_9FLAO</name>
<proteinExistence type="predicted"/>
<evidence type="ECO:0000256" key="3">
    <source>
        <dbReference type="ARBA" id="ARBA00022670"/>
    </source>
</evidence>
<keyword evidence="2" id="KW-1003">Cell membrane</keyword>
<dbReference type="CDD" id="cd07328">
    <property type="entry name" value="M48_Ste24p_like"/>
    <property type="match status" value="1"/>
</dbReference>
<comment type="cofactor">
    <cofactor evidence="1">
        <name>Zn(2+)</name>
        <dbReference type="ChEBI" id="CHEBI:29105"/>
    </cofactor>
</comment>
<gene>
    <name evidence="14" type="ORF">RM51_11970</name>
</gene>
<dbReference type="AlphaFoldDB" id="A0A0B4E7G3"/>
<keyword evidence="9" id="KW-0482">Metalloprotease</keyword>
<keyword evidence="7" id="KW-0862">Zinc</keyword>
<feature type="transmembrane region" description="Helical" evidence="12">
    <location>
        <begin position="55"/>
        <end position="80"/>
    </location>
</feature>
<dbReference type="Pfam" id="PF01435">
    <property type="entry name" value="Peptidase_M48"/>
    <property type="match status" value="1"/>
</dbReference>
<dbReference type="GO" id="GO:0046872">
    <property type="term" value="F:metal ion binding"/>
    <property type="evidence" value="ECO:0007669"/>
    <property type="project" value="UniProtKB-KW"/>
</dbReference>
<evidence type="ECO:0000256" key="2">
    <source>
        <dbReference type="ARBA" id="ARBA00022475"/>
    </source>
</evidence>
<evidence type="ECO:0000256" key="10">
    <source>
        <dbReference type="ARBA" id="ARBA00023136"/>
    </source>
</evidence>
<keyword evidence="4 12" id="KW-0812">Transmembrane</keyword>
<protein>
    <recommendedName>
        <fullName evidence="13">Peptidase M48 domain-containing protein</fullName>
    </recommendedName>
</protein>
<dbReference type="OrthoDB" id="9789270at2"/>
<keyword evidence="5" id="KW-0479">Metal-binding</keyword>
<dbReference type="EMBL" id="JWTA01000009">
    <property type="protein sequence ID" value="KIC62573.1"/>
    <property type="molecule type" value="Genomic_DNA"/>
</dbReference>
<dbReference type="InterPro" id="IPR001915">
    <property type="entry name" value="Peptidase_M48"/>
</dbReference>
<feature type="coiled-coil region" evidence="11">
    <location>
        <begin position="658"/>
        <end position="685"/>
    </location>
</feature>
<evidence type="ECO:0000256" key="7">
    <source>
        <dbReference type="ARBA" id="ARBA00022833"/>
    </source>
</evidence>
<keyword evidence="6" id="KW-0378">Hydrolase</keyword>
<dbReference type="PANTHER" id="PTHR43221">
    <property type="entry name" value="PROTEASE HTPX"/>
    <property type="match status" value="1"/>
</dbReference>
<evidence type="ECO:0000313" key="15">
    <source>
        <dbReference type="Proteomes" id="UP000031167"/>
    </source>
</evidence>
<evidence type="ECO:0000313" key="14">
    <source>
        <dbReference type="EMBL" id="KIC62573.1"/>
    </source>
</evidence>
<dbReference type="STRING" id="363331.RM51_11970"/>
<dbReference type="Gene3D" id="3.30.2010.10">
    <property type="entry name" value="Metalloproteases ('zincins'), catalytic domain"/>
    <property type="match status" value="1"/>
</dbReference>
<keyword evidence="3" id="KW-0645">Protease</keyword>
<dbReference type="PANTHER" id="PTHR43221:SF2">
    <property type="entry name" value="PROTEASE HTPX HOMOLOG"/>
    <property type="match status" value="1"/>
</dbReference>
<evidence type="ECO:0000256" key="1">
    <source>
        <dbReference type="ARBA" id="ARBA00001947"/>
    </source>
</evidence>
<keyword evidence="10 12" id="KW-0472">Membrane</keyword>
<evidence type="ECO:0000256" key="12">
    <source>
        <dbReference type="SAM" id="Phobius"/>
    </source>
</evidence>
<evidence type="ECO:0000256" key="4">
    <source>
        <dbReference type="ARBA" id="ARBA00022692"/>
    </source>
</evidence>